<dbReference type="Pfam" id="PF05212">
    <property type="entry name" value="DUF707"/>
    <property type="match status" value="1"/>
</dbReference>
<evidence type="ECO:0000313" key="2">
    <source>
        <dbReference type="EMBL" id="AQK91571.1"/>
    </source>
</evidence>
<dbReference type="EMBL" id="CM000782">
    <property type="protein sequence ID" value="AQK80195.1"/>
    <property type="molecule type" value="Genomic_DNA"/>
</dbReference>
<accession>A0A1D6FIE9</accession>
<dbReference type="PANTHER" id="PTHR31210">
    <property type="entry name" value="OS06G0731900 PROTEIN"/>
    <property type="match status" value="1"/>
</dbReference>
<organism evidence="2">
    <name type="scientific">Zea mays</name>
    <name type="common">Maize</name>
    <dbReference type="NCBI Taxonomy" id="4577"/>
    <lineage>
        <taxon>Eukaryota</taxon>
        <taxon>Viridiplantae</taxon>
        <taxon>Streptophyta</taxon>
        <taxon>Embryophyta</taxon>
        <taxon>Tracheophyta</taxon>
        <taxon>Spermatophyta</taxon>
        <taxon>Magnoliopsida</taxon>
        <taxon>Liliopsida</taxon>
        <taxon>Poales</taxon>
        <taxon>Poaceae</taxon>
        <taxon>PACMAD clade</taxon>
        <taxon>Panicoideae</taxon>
        <taxon>Andropogonodae</taxon>
        <taxon>Andropogoneae</taxon>
        <taxon>Tripsacinae</taxon>
        <taxon>Zea</taxon>
    </lineage>
</organism>
<dbReference type="AlphaFoldDB" id="A0A1D6FIE9"/>
<dbReference type="EMBL" id="CM000784">
    <property type="protein sequence ID" value="AQK91571.1"/>
    <property type="molecule type" value="Genomic_DNA"/>
</dbReference>
<evidence type="ECO:0000313" key="1">
    <source>
        <dbReference type="EMBL" id="AQK80195.1"/>
    </source>
</evidence>
<sequence>MLDAAIRALEVEARDAKMRLDATAQLPRRTQRMLGFRHGGLLDLPPLRLARCAASPSCWICRLSVSSSSSAGGMPNNLYILTLLPATTTYLSGMKILVSNILMQRRTLSLLGSMGLRSQPGLEPDKGLTWQMTKRRGDQEVHKVTEERPGWCSDPHLPPCAAFVEIMATVFSRDAWRCVWHMIQNDLVHGWGLDFALRKCVEENMEWNSNFGGRTSVKT</sequence>
<name>A0A1D6FIE9_MAIZE</name>
<dbReference type="STRING" id="4577.A0A1D6FIE9"/>
<gene>
    <name evidence="2" type="ORF">ZEAMMB73_Zm00001d009253</name>
    <name evidence="1" type="ORF">ZEAMMB73_Zm00001d036033</name>
</gene>
<dbReference type="InParanoid" id="A0A1D6FIE9"/>
<reference evidence="2" key="1">
    <citation type="submission" date="2015-12" db="EMBL/GenBank/DDBJ databases">
        <title>Update maize B73 reference genome by single molecule sequencing technologies.</title>
        <authorList>
            <consortium name="Maize Genome Sequencing Project"/>
            <person name="Ware D."/>
        </authorList>
    </citation>
    <scope>NUCLEOTIDE SEQUENCE</scope>
    <source>
        <tissue evidence="2">Seedling</tissue>
    </source>
</reference>
<protein>
    <submittedName>
        <fullName evidence="2">Storage protein</fullName>
    </submittedName>
</protein>
<proteinExistence type="predicted"/>
<dbReference type="InterPro" id="IPR007877">
    <property type="entry name" value="DUF707"/>
</dbReference>
<dbReference type="PANTHER" id="PTHR31210:SF38">
    <property type="entry name" value="LYSINE KETOGLUTARATE REDUCTASE TRANS-SPLICING RELATED 1"/>
    <property type="match status" value="1"/>
</dbReference>